<proteinExistence type="predicted"/>
<feature type="signal peptide" evidence="2">
    <location>
        <begin position="1"/>
        <end position="22"/>
    </location>
</feature>
<dbReference type="KEGG" id="smar:SM39_1426"/>
<gene>
    <name evidence="3" type="ORF">SM39_1426</name>
</gene>
<name>A0AAT9DZJ2_SERMA</name>
<keyword evidence="2" id="KW-0732">Signal</keyword>
<dbReference type="RefSeq" id="WP_033638119.1">
    <property type="nucleotide sequence ID" value="NZ_AP013063.1"/>
</dbReference>
<protein>
    <submittedName>
        <fullName evidence="3">Uncharacterized protein</fullName>
    </submittedName>
</protein>
<evidence type="ECO:0000256" key="1">
    <source>
        <dbReference type="SAM" id="MobiDB-lite"/>
    </source>
</evidence>
<dbReference type="EMBL" id="AP013063">
    <property type="protein sequence ID" value="BAO33469.1"/>
    <property type="molecule type" value="Genomic_DNA"/>
</dbReference>
<evidence type="ECO:0000256" key="2">
    <source>
        <dbReference type="SAM" id="SignalP"/>
    </source>
</evidence>
<feature type="chain" id="PRO_5043848918" evidence="2">
    <location>
        <begin position="23"/>
        <end position="101"/>
    </location>
</feature>
<reference evidence="3" key="1">
    <citation type="journal article" date="2014" name="Genome Biol. Evol.">
        <title>Genome evolution and plasticity of Serratia marcescens, an important multidrug-resistant nosocomial pathogen.</title>
        <authorList>
            <person name="Iguchi A."/>
            <person name="Nagaya Y."/>
            <person name="Pradel E."/>
            <person name="Ooka T."/>
            <person name="Ogura Y."/>
            <person name="Katsura K."/>
            <person name="Kurokawa K."/>
            <person name="Oshima K."/>
            <person name="Hattori M."/>
            <person name="Parkhill J."/>
            <person name="Sebaihia M."/>
            <person name="Coulthurst S.J."/>
            <person name="Gotoh N."/>
            <person name="Thomson N.R."/>
            <person name="Ewbank J.J."/>
            <person name="Hayashi T."/>
        </authorList>
    </citation>
    <scope>NUCLEOTIDE SEQUENCE</scope>
    <source>
        <strain evidence="3">SM39</strain>
    </source>
</reference>
<evidence type="ECO:0000313" key="3">
    <source>
        <dbReference type="EMBL" id="BAO33469.1"/>
    </source>
</evidence>
<accession>A0AAT9DZJ2</accession>
<dbReference type="AlphaFoldDB" id="A0AAT9DZJ2"/>
<organism evidence="3">
    <name type="scientific">Serratia marcescens SM39</name>
    <dbReference type="NCBI Taxonomy" id="1334564"/>
    <lineage>
        <taxon>Bacteria</taxon>
        <taxon>Pseudomonadati</taxon>
        <taxon>Pseudomonadota</taxon>
        <taxon>Gammaproteobacteria</taxon>
        <taxon>Enterobacterales</taxon>
        <taxon>Yersiniaceae</taxon>
        <taxon>Serratia</taxon>
    </lineage>
</organism>
<feature type="region of interest" description="Disordered" evidence="1">
    <location>
        <begin position="70"/>
        <end position="101"/>
    </location>
</feature>
<sequence>MAKEMAAIFLLLLSPLSQSAGAARYDRPCEGVSPVLFQKRLKALAQDLRQEMSEEATPTERDAEELARLAECGIEPGKAPVTGGQRAPRSEEKPPASPNGC</sequence>